<evidence type="ECO:0000313" key="1">
    <source>
        <dbReference type="EMBL" id="KAA6371447.1"/>
    </source>
</evidence>
<dbReference type="Proteomes" id="UP000324800">
    <property type="component" value="Unassembled WGS sequence"/>
</dbReference>
<sequence length="58" mass="6481">MDEDYKELINAQCQVLTEIGHGNFGRVFLVNAAGLQQVGAKVIDHFNNREWEAAGILH</sequence>
<comment type="caution">
    <text evidence="1">The sequence shown here is derived from an EMBL/GenBank/DDBJ whole genome shotgun (WGS) entry which is preliminary data.</text>
</comment>
<accession>A0A5J4ULZ1</accession>
<organism evidence="1 2">
    <name type="scientific">Streblomastix strix</name>
    <dbReference type="NCBI Taxonomy" id="222440"/>
    <lineage>
        <taxon>Eukaryota</taxon>
        <taxon>Metamonada</taxon>
        <taxon>Preaxostyla</taxon>
        <taxon>Oxymonadida</taxon>
        <taxon>Streblomastigidae</taxon>
        <taxon>Streblomastix</taxon>
    </lineage>
</organism>
<reference evidence="1 2" key="1">
    <citation type="submission" date="2019-03" db="EMBL/GenBank/DDBJ databases">
        <title>Single cell metagenomics reveals metabolic interactions within the superorganism composed of flagellate Streblomastix strix and complex community of Bacteroidetes bacteria on its surface.</title>
        <authorList>
            <person name="Treitli S.C."/>
            <person name="Kolisko M."/>
            <person name="Husnik F."/>
            <person name="Keeling P."/>
            <person name="Hampl V."/>
        </authorList>
    </citation>
    <scope>NUCLEOTIDE SEQUENCE [LARGE SCALE GENOMIC DNA]</scope>
    <source>
        <strain evidence="1">ST1C</strain>
    </source>
</reference>
<dbReference type="AlphaFoldDB" id="A0A5J4ULZ1"/>
<dbReference type="EMBL" id="SNRW01014452">
    <property type="protein sequence ID" value="KAA6371447.1"/>
    <property type="molecule type" value="Genomic_DNA"/>
</dbReference>
<proteinExistence type="predicted"/>
<evidence type="ECO:0008006" key="3">
    <source>
        <dbReference type="Google" id="ProtNLM"/>
    </source>
</evidence>
<gene>
    <name evidence="1" type="ORF">EZS28_033025</name>
</gene>
<feature type="non-terminal residue" evidence="1">
    <location>
        <position position="58"/>
    </location>
</feature>
<name>A0A5J4ULZ1_9EUKA</name>
<protein>
    <recommendedName>
        <fullName evidence="3">Protein kinase domain-containing protein</fullName>
    </recommendedName>
</protein>
<evidence type="ECO:0000313" key="2">
    <source>
        <dbReference type="Proteomes" id="UP000324800"/>
    </source>
</evidence>